<name>A0A6M0QWD6_9RHOB</name>
<feature type="domain" description="Sulfatase-modifying factor enzyme-like" evidence="1">
    <location>
        <begin position="2"/>
        <end position="273"/>
    </location>
</feature>
<dbReference type="Proteomes" id="UP000477782">
    <property type="component" value="Unassembled WGS sequence"/>
</dbReference>
<dbReference type="GO" id="GO:0120147">
    <property type="term" value="F:formylglycine-generating oxidase activity"/>
    <property type="evidence" value="ECO:0007669"/>
    <property type="project" value="TreeGrafter"/>
</dbReference>
<dbReference type="PANTHER" id="PTHR23150:SF19">
    <property type="entry name" value="FORMYLGLYCINE-GENERATING ENZYME"/>
    <property type="match status" value="1"/>
</dbReference>
<dbReference type="SUPFAM" id="SSF56436">
    <property type="entry name" value="C-type lectin-like"/>
    <property type="match status" value="1"/>
</dbReference>
<dbReference type="InterPro" id="IPR005532">
    <property type="entry name" value="SUMF_dom"/>
</dbReference>
<dbReference type="InterPro" id="IPR016187">
    <property type="entry name" value="CTDL_fold"/>
</dbReference>
<proteinExistence type="predicted"/>
<reference evidence="2 3" key="1">
    <citation type="submission" date="2020-02" db="EMBL/GenBank/DDBJ databases">
        <authorList>
            <person name="Chen W.-M."/>
        </authorList>
    </citation>
    <scope>NUCLEOTIDE SEQUENCE [LARGE SCALE GENOMIC DNA]</scope>
    <source>
        <strain evidence="2 3">KMS-5</strain>
    </source>
</reference>
<evidence type="ECO:0000313" key="2">
    <source>
        <dbReference type="EMBL" id="NEY91786.1"/>
    </source>
</evidence>
<evidence type="ECO:0000259" key="1">
    <source>
        <dbReference type="Pfam" id="PF03781"/>
    </source>
</evidence>
<dbReference type="Gene3D" id="3.90.1580.10">
    <property type="entry name" value="paralog of FGE (formylglycine-generating enzyme)"/>
    <property type="match status" value="1"/>
</dbReference>
<dbReference type="InterPro" id="IPR051043">
    <property type="entry name" value="Sulfatase_Mod_Factor_Kinase"/>
</dbReference>
<dbReference type="AlphaFoldDB" id="A0A6M0QWD6"/>
<comment type="caution">
    <text evidence="2">The sequence shown here is derived from an EMBL/GenBank/DDBJ whole genome shotgun (WGS) entry which is preliminary data.</text>
</comment>
<dbReference type="EMBL" id="JAAIVJ010000013">
    <property type="protein sequence ID" value="NEY91786.1"/>
    <property type="molecule type" value="Genomic_DNA"/>
</dbReference>
<dbReference type="Pfam" id="PF03781">
    <property type="entry name" value="FGE-sulfatase"/>
    <property type="match status" value="1"/>
</dbReference>
<evidence type="ECO:0000313" key="3">
    <source>
        <dbReference type="Proteomes" id="UP000477782"/>
    </source>
</evidence>
<gene>
    <name evidence="2" type="ORF">G4Z14_15940</name>
</gene>
<keyword evidence="3" id="KW-1185">Reference proteome</keyword>
<organism evidence="2 3">
    <name type="scientific">Tabrizicola oligotrophica</name>
    <dbReference type="NCBI Taxonomy" id="2710650"/>
    <lineage>
        <taxon>Bacteria</taxon>
        <taxon>Pseudomonadati</taxon>
        <taxon>Pseudomonadota</taxon>
        <taxon>Alphaproteobacteria</taxon>
        <taxon>Rhodobacterales</taxon>
        <taxon>Paracoccaceae</taxon>
        <taxon>Tabrizicola</taxon>
    </lineage>
</organism>
<dbReference type="RefSeq" id="WP_164627538.1">
    <property type="nucleotide sequence ID" value="NZ_JAAIVJ010000013.1"/>
</dbReference>
<accession>A0A6M0QWD6</accession>
<protein>
    <submittedName>
        <fullName evidence="2">Formylglycine-generating enzyme family protein</fullName>
    </submittedName>
</protein>
<sequence length="276" mass="30023">MSDMVRLPGGAFLMGSDIGYPEEAPVRSAEVGPFAIDRFPVTNADFAAFVAETGHMTEAEISPKIEDFPDADPALLLPGSAVFSPSPPGAPALPWWQFRLGAFWHSPEGPGSSIEGRMDHPVVHVALSDAMAYADWARKSLPTEAEWEYAARGGLEGAFFAWGDELRPGGRAMANHWQGAFPFGEERVRTTPVGQFPPNGFGLFDMIGNVWEWTVTLWKGGRGCCSPEARNAARVMKGGSYLCAEDHCRRYRPAARHAQDPLTSTGHLGFRCITRG</sequence>
<dbReference type="PANTHER" id="PTHR23150">
    <property type="entry name" value="SULFATASE MODIFYING FACTOR 1, 2"/>
    <property type="match status" value="1"/>
</dbReference>
<dbReference type="InterPro" id="IPR042095">
    <property type="entry name" value="SUMF_sf"/>
</dbReference>